<reference evidence="2" key="3">
    <citation type="submission" date="2021-01" db="EMBL/GenBank/DDBJ databases">
        <authorList>
            <consortium name="Genoscope - CEA"/>
            <person name="William W."/>
        </authorList>
    </citation>
    <scope>NUCLEOTIDE SEQUENCE</scope>
</reference>
<dbReference type="PaxDb" id="3708-A0A078GSM8"/>
<reference evidence="3" key="2">
    <citation type="submission" date="2014-06" db="EMBL/GenBank/DDBJ databases">
        <authorList>
            <person name="Genoscope - CEA"/>
        </authorList>
    </citation>
    <scope>NUCLEOTIDE SEQUENCE</scope>
</reference>
<keyword evidence="4" id="KW-1185">Reference proteome</keyword>
<gene>
    <name evidence="3" type="primary">BnaC06g03230D</name>
    <name evidence="2" type="ORF">DARMORV10_C06P04950.1</name>
    <name evidence="3" type="ORF">GSBRNA2T00039119001</name>
</gene>
<feature type="signal peptide" evidence="1">
    <location>
        <begin position="1"/>
        <end position="23"/>
    </location>
</feature>
<feature type="chain" id="PRO_5040561080" evidence="1">
    <location>
        <begin position="24"/>
        <end position="58"/>
    </location>
</feature>
<dbReference type="AlphaFoldDB" id="A0A078GSM8"/>
<keyword evidence="1" id="KW-0732">Signal</keyword>
<accession>A0A078GSM8</accession>
<protein>
    <submittedName>
        <fullName evidence="2">(rape) hypothetical protein</fullName>
    </submittedName>
    <submittedName>
        <fullName evidence="3">BnaC06g03230D protein</fullName>
    </submittedName>
</protein>
<dbReference type="Proteomes" id="UP001295469">
    <property type="component" value="Chromosome C06"/>
</dbReference>
<dbReference type="Proteomes" id="UP000028999">
    <property type="component" value="Unassembled WGS sequence"/>
</dbReference>
<evidence type="ECO:0000313" key="2">
    <source>
        <dbReference type="EMBL" id="CAF2054819.1"/>
    </source>
</evidence>
<evidence type="ECO:0000256" key="1">
    <source>
        <dbReference type="SAM" id="SignalP"/>
    </source>
</evidence>
<reference evidence="3 4" key="1">
    <citation type="journal article" date="2014" name="Science">
        <title>Plant genetics. Early allopolyploid evolution in the post-Neolithic Brassica napus oilseed genome.</title>
        <authorList>
            <person name="Chalhoub B."/>
            <person name="Denoeud F."/>
            <person name="Liu S."/>
            <person name="Parkin I.A."/>
            <person name="Tang H."/>
            <person name="Wang X."/>
            <person name="Chiquet J."/>
            <person name="Belcram H."/>
            <person name="Tong C."/>
            <person name="Samans B."/>
            <person name="Correa M."/>
            <person name="Da Silva C."/>
            <person name="Just J."/>
            <person name="Falentin C."/>
            <person name="Koh C.S."/>
            <person name="Le Clainche I."/>
            <person name="Bernard M."/>
            <person name="Bento P."/>
            <person name="Noel B."/>
            <person name="Labadie K."/>
            <person name="Alberti A."/>
            <person name="Charles M."/>
            <person name="Arnaud D."/>
            <person name="Guo H."/>
            <person name="Daviaud C."/>
            <person name="Alamery S."/>
            <person name="Jabbari K."/>
            <person name="Zhao M."/>
            <person name="Edger P.P."/>
            <person name="Chelaifa H."/>
            <person name="Tack D."/>
            <person name="Lassalle G."/>
            <person name="Mestiri I."/>
            <person name="Schnel N."/>
            <person name="Le Paslier M.C."/>
            <person name="Fan G."/>
            <person name="Renault V."/>
            <person name="Bayer P.E."/>
            <person name="Golicz A.A."/>
            <person name="Manoli S."/>
            <person name="Lee T.H."/>
            <person name="Thi V.H."/>
            <person name="Chalabi S."/>
            <person name="Hu Q."/>
            <person name="Fan C."/>
            <person name="Tollenaere R."/>
            <person name="Lu Y."/>
            <person name="Battail C."/>
            <person name="Shen J."/>
            <person name="Sidebottom C.H."/>
            <person name="Wang X."/>
            <person name="Canaguier A."/>
            <person name="Chauveau A."/>
            <person name="Berard A."/>
            <person name="Deniot G."/>
            <person name="Guan M."/>
            <person name="Liu Z."/>
            <person name="Sun F."/>
            <person name="Lim Y.P."/>
            <person name="Lyons E."/>
            <person name="Town C.D."/>
            <person name="Bancroft I."/>
            <person name="Wang X."/>
            <person name="Meng J."/>
            <person name="Ma J."/>
            <person name="Pires J.C."/>
            <person name="King G.J."/>
            <person name="Brunel D."/>
            <person name="Delourme R."/>
            <person name="Renard M."/>
            <person name="Aury J.M."/>
            <person name="Adams K.L."/>
            <person name="Batley J."/>
            <person name="Snowdon R.J."/>
            <person name="Tost J."/>
            <person name="Edwards D."/>
            <person name="Zhou Y."/>
            <person name="Hua W."/>
            <person name="Sharpe A.G."/>
            <person name="Paterson A.H."/>
            <person name="Guan C."/>
            <person name="Wincker P."/>
        </authorList>
    </citation>
    <scope>NUCLEOTIDE SEQUENCE [LARGE SCALE GENOMIC DNA]</scope>
    <source>
        <strain evidence="4">cv. Darmor-bzh</strain>
    </source>
</reference>
<organism evidence="3 4">
    <name type="scientific">Brassica napus</name>
    <name type="common">Rape</name>
    <dbReference type="NCBI Taxonomy" id="3708"/>
    <lineage>
        <taxon>Eukaryota</taxon>
        <taxon>Viridiplantae</taxon>
        <taxon>Streptophyta</taxon>
        <taxon>Embryophyta</taxon>
        <taxon>Tracheophyta</taxon>
        <taxon>Spermatophyta</taxon>
        <taxon>Magnoliopsida</taxon>
        <taxon>eudicotyledons</taxon>
        <taxon>Gunneridae</taxon>
        <taxon>Pentapetalae</taxon>
        <taxon>rosids</taxon>
        <taxon>malvids</taxon>
        <taxon>Brassicales</taxon>
        <taxon>Brassicaceae</taxon>
        <taxon>Brassiceae</taxon>
        <taxon>Brassica</taxon>
    </lineage>
</organism>
<proteinExistence type="predicted"/>
<dbReference type="EMBL" id="HG994370">
    <property type="protein sequence ID" value="CAF2054819.1"/>
    <property type="molecule type" value="Genomic_DNA"/>
</dbReference>
<dbReference type="Gramene" id="CDY28142">
    <property type="protein sequence ID" value="CDY28142"/>
    <property type="gene ID" value="GSBRNA2T00039119001"/>
</dbReference>
<sequence length="58" mass="6366">MNTFTATSVLIVAISLLLIASSALNLWVAEKPYYNYTTNSCTVNLIPMIQSKIIRSTA</sequence>
<dbReference type="EMBL" id="LK032214">
    <property type="protein sequence ID" value="CDY28142.1"/>
    <property type="molecule type" value="Genomic_DNA"/>
</dbReference>
<evidence type="ECO:0000313" key="3">
    <source>
        <dbReference type="EMBL" id="CDY28142.1"/>
    </source>
</evidence>
<name>A0A078GSM8_BRANA</name>
<evidence type="ECO:0000313" key="4">
    <source>
        <dbReference type="Proteomes" id="UP000028999"/>
    </source>
</evidence>